<dbReference type="EMBL" id="MPUH01000121">
    <property type="protein sequence ID" value="OMJ89645.1"/>
    <property type="molecule type" value="Genomic_DNA"/>
</dbReference>
<dbReference type="AlphaFoldDB" id="A0A1R2CL01"/>
<sequence length="139" mass="15610">MKLIFVALFAYVLATQVDTKDYLSLLTLGQTCKKDSVFAVSNFQINPWPVTSGIQMQISMAGTFDKESYIACIEVRTKFNGGHWVYKYFDVDINFPYGSAYTFTAAINSGTASGEYIEEVSLQKKQGDSVSCWTFSYHI</sequence>
<keyword evidence="3" id="KW-1185">Reference proteome</keyword>
<comment type="caution">
    <text evidence="2">The sequence shown here is derived from an EMBL/GenBank/DDBJ whole genome shotgun (WGS) entry which is preliminary data.</text>
</comment>
<evidence type="ECO:0000313" key="3">
    <source>
        <dbReference type="Proteomes" id="UP000187209"/>
    </source>
</evidence>
<evidence type="ECO:0000256" key="1">
    <source>
        <dbReference type="SAM" id="SignalP"/>
    </source>
</evidence>
<reference evidence="2 3" key="1">
    <citation type="submission" date="2016-11" db="EMBL/GenBank/DDBJ databases">
        <title>The macronuclear genome of Stentor coeruleus: a giant cell with tiny introns.</title>
        <authorList>
            <person name="Slabodnick M."/>
            <person name="Ruby J.G."/>
            <person name="Reiff S.B."/>
            <person name="Swart E.C."/>
            <person name="Gosai S."/>
            <person name="Prabakaran S."/>
            <person name="Witkowska E."/>
            <person name="Larue G.E."/>
            <person name="Fisher S."/>
            <person name="Freeman R.M."/>
            <person name="Gunawardena J."/>
            <person name="Chu W."/>
            <person name="Stover N.A."/>
            <person name="Gregory B.D."/>
            <person name="Nowacki M."/>
            <person name="Derisi J."/>
            <person name="Roy S.W."/>
            <person name="Marshall W.F."/>
            <person name="Sood P."/>
        </authorList>
    </citation>
    <scope>NUCLEOTIDE SEQUENCE [LARGE SCALE GENOMIC DNA]</scope>
    <source>
        <strain evidence="2">WM001</strain>
    </source>
</reference>
<proteinExistence type="predicted"/>
<gene>
    <name evidence="2" type="ORF">SteCoe_8186</name>
</gene>
<evidence type="ECO:0000313" key="2">
    <source>
        <dbReference type="EMBL" id="OMJ89645.1"/>
    </source>
</evidence>
<organism evidence="2 3">
    <name type="scientific">Stentor coeruleus</name>
    <dbReference type="NCBI Taxonomy" id="5963"/>
    <lineage>
        <taxon>Eukaryota</taxon>
        <taxon>Sar</taxon>
        <taxon>Alveolata</taxon>
        <taxon>Ciliophora</taxon>
        <taxon>Postciliodesmatophora</taxon>
        <taxon>Heterotrichea</taxon>
        <taxon>Heterotrichida</taxon>
        <taxon>Stentoridae</taxon>
        <taxon>Stentor</taxon>
    </lineage>
</organism>
<protein>
    <submittedName>
        <fullName evidence="2">Uncharacterized protein</fullName>
    </submittedName>
</protein>
<feature type="chain" id="PRO_5010287193" evidence="1">
    <location>
        <begin position="20"/>
        <end position="139"/>
    </location>
</feature>
<accession>A0A1R2CL01</accession>
<dbReference type="Proteomes" id="UP000187209">
    <property type="component" value="Unassembled WGS sequence"/>
</dbReference>
<name>A0A1R2CL01_9CILI</name>
<feature type="signal peptide" evidence="1">
    <location>
        <begin position="1"/>
        <end position="19"/>
    </location>
</feature>
<keyword evidence="1" id="KW-0732">Signal</keyword>